<dbReference type="Pfam" id="PF03129">
    <property type="entry name" value="HGTP_anticodon"/>
    <property type="match status" value="1"/>
</dbReference>
<dbReference type="GO" id="GO:0005524">
    <property type="term" value="F:ATP binding"/>
    <property type="evidence" value="ECO:0007669"/>
    <property type="project" value="UniProtKB-UniRule"/>
</dbReference>
<evidence type="ECO:0000256" key="7">
    <source>
        <dbReference type="ARBA" id="ARBA00047639"/>
    </source>
</evidence>
<dbReference type="SUPFAM" id="SSF52954">
    <property type="entry name" value="Class II aaRS ABD-related"/>
    <property type="match status" value="1"/>
</dbReference>
<dbReference type="InterPro" id="IPR033656">
    <property type="entry name" value="HisRS_anticodon"/>
</dbReference>
<organism evidence="11 12">
    <name type="scientific">Candidatus Doudnabacteria bacterium RIFCSPHIGHO2_01_FULL_41_86</name>
    <dbReference type="NCBI Taxonomy" id="1817821"/>
    <lineage>
        <taxon>Bacteria</taxon>
        <taxon>Candidatus Doudnaibacteriota</taxon>
    </lineage>
</organism>
<comment type="catalytic activity">
    <reaction evidence="7 8">
        <text>tRNA(His) + L-histidine + ATP = L-histidyl-tRNA(His) + AMP + diphosphate + H(+)</text>
        <dbReference type="Rhea" id="RHEA:17313"/>
        <dbReference type="Rhea" id="RHEA-COMP:9665"/>
        <dbReference type="Rhea" id="RHEA-COMP:9689"/>
        <dbReference type="ChEBI" id="CHEBI:15378"/>
        <dbReference type="ChEBI" id="CHEBI:30616"/>
        <dbReference type="ChEBI" id="CHEBI:33019"/>
        <dbReference type="ChEBI" id="CHEBI:57595"/>
        <dbReference type="ChEBI" id="CHEBI:78442"/>
        <dbReference type="ChEBI" id="CHEBI:78527"/>
        <dbReference type="ChEBI" id="CHEBI:456215"/>
        <dbReference type="EC" id="6.1.1.21"/>
    </reaction>
</comment>
<evidence type="ECO:0000256" key="6">
    <source>
        <dbReference type="ARBA" id="ARBA00023146"/>
    </source>
</evidence>
<dbReference type="InterPro" id="IPR004154">
    <property type="entry name" value="Anticodon-bd"/>
</dbReference>
<feature type="domain" description="Aminoacyl-transfer RNA synthetases class-II family profile" evidence="10">
    <location>
        <begin position="1"/>
        <end position="326"/>
    </location>
</feature>
<evidence type="ECO:0000313" key="11">
    <source>
        <dbReference type="EMBL" id="OGE74376.1"/>
    </source>
</evidence>
<dbReference type="GO" id="GO:0005737">
    <property type="term" value="C:cytoplasm"/>
    <property type="evidence" value="ECO:0007669"/>
    <property type="project" value="UniProtKB-SubCell"/>
</dbReference>
<reference evidence="11 12" key="1">
    <citation type="journal article" date="2016" name="Nat. Commun.">
        <title>Thousands of microbial genomes shed light on interconnected biogeochemical processes in an aquifer system.</title>
        <authorList>
            <person name="Anantharaman K."/>
            <person name="Brown C.T."/>
            <person name="Hug L.A."/>
            <person name="Sharon I."/>
            <person name="Castelle C.J."/>
            <person name="Probst A.J."/>
            <person name="Thomas B.C."/>
            <person name="Singh A."/>
            <person name="Wilkins M.J."/>
            <person name="Karaoz U."/>
            <person name="Brodie E.L."/>
            <person name="Williams K.H."/>
            <person name="Hubbard S.S."/>
            <person name="Banfield J.F."/>
        </authorList>
    </citation>
    <scope>NUCLEOTIDE SEQUENCE [LARGE SCALE GENOMIC DNA]</scope>
</reference>
<dbReference type="InterPro" id="IPR041715">
    <property type="entry name" value="HisRS-like_core"/>
</dbReference>
<dbReference type="InterPro" id="IPR045864">
    <property type="entry name" value="aa-tRNA-synth_II/BPL/LPL"/>
</dbReference>
<feature type="binding site" evidence="9">
    <location>
        <position position="109"/>
    </location>
    <ligand>
        <name>L-histidine</name>
        <dbReference type="ChEBI" id="CHEBI:57595"/>
    </ligand>
</feature>
<dbReference type="InterPro" id="IPR004516">
    <property type="entry name" value="HisRS/HisZ"/>
</dbReference>
<dbReference type="PANTHER" id="PTHR11476:SF7">
    <property type="entry name" value="HISTIDINE--TRNA LIGASE"/>
    <property type="match status" value="1"/>
</dbReference>
<comment type="subunit">
    <text evidence="8">Homodimer.</text>
</comment>
<dbReference type="PIRSF" id="PIRSF001549">
    <property type="entry name" value="His-tRNA_synth"/>
    <property type="match status" value="1"/>
</dbReference>
<name>A0A1F5N9N3_9BACT</name>
<dbReference type="Gene3D" id="3.30.930.10">
    <property type="entry name" value="Bira Bifunctional Protein, Domain 2"/>
    <property type="match status" value="1"/>
</dbReference>
<feature type="binding site" evidence="9">
    <location>
        <begin position="248"/>
        <end position="249"/>
    </location>
    <ligand>
        <name>L-histidine</name>
        <dbReference type="ChEBI" id="CHEBI:57595"/>
    </ligand>
</feature>
<evidence type="ECO:0000259" key="10">
    <source>
        <dbReference type="PROSITE" id="PS50862"/>
    </source>
</evidence>
<dbReference type="NCBIfam" id="TIGR00442">
    <property type="entry name" value="hisS"/>
    <property type="match status" value="1"/>
</dbReference>
<dbReference type="PROSITE" id="PS50862">
    <property type="entry name" value="AA_TRNA_LIGASE_II"/>
    <property type="match status" value="1"/>
</dbReference>
<dbReference type="GO" id="GO:0004821">
    <property type="term" value="F:histidine-tRNA ligase activity"/>
    <property type="evidence" value="ECO:0007669"/>
    <property type="project" value="UniProtKB-UniRule"/>
</dbReference>
<dbReference type="SUPFAM" id="SSF55681">
    <property type="entry name" value="Class II aaRS and biotin synthetases"/>
    <property type="match status" value="1"/>
</dbReference>
<evidence type="ECO:0000256" key="8">
    <source>
        <dbReference type="HAMAP-Rule" id="MF_00127"/>
    </source>
</evidence>
<proteinExistence type="inferred from homology"/>
<dbReference type="AlphaFoldDB" id="A0A1F5N9N3"/>
<feature type="binding site" evidence="9">
    <location>
        <position position="244"/>
    </location>
    <ligand>
        <name>L-histidine</name>
        <dbReference type="ChEBI" id="CHEBI:57595"/>
    </ligand>
</feature>
<comment type="caution">
    <text evidence="11">The sequence shown here is derived from an EMBL/GenBank/DDBJ whole genome shotgun (WGS) entry which is preliminary data.</text>
</comment>
<dbReference type="HAMAP" id="MF_00127">
    <property type="entry name" value="His_tRNA_synth"/>
    <property type="match status" value="1"/>
</dbReference>
<dbReference type="InterPro" id="IPR036621">
    <property type="entry name" value="Anticodon-bd_dom_sf"/>
</dbReference>
<evidence type="ECO:0000256" key="9">
    <source>
        <dbReference type="PIRSR" id="PIRSR001549-1"/>
    </source>
</evidence>
<keyword evidence="6 8" id="KW-0030">Aminoacyl-tRNA synthetase</keyword>
<keyword evidence="3 8" id="KW-0547">Nucleotide-binding</keyword>
<dbReference type="Pfam" id="PF13393">
    <property type="entry name" value="tRNA-synt_His"/>
    <property type="match status" value="1"/>
</dbReference>
<dbReference type="Proteomes" id="UP000177610">
    <property type="component" value="Unassembled WGS sequence"/>
</dbReference>
<dbReference type="InterPro" id="IPR015807">
    <property type="entry name" value="His-tRNA-ligase"/>
</dbReference>
<dbReference type="EMBL" id="MFEH01000001">
    <property type="protein sequence ID" value="OGE74376.1"/>
    <property type="molecule type" value="Genomic_DNA"/>
</dbReference>
<evidence type="ECO:0000256" key="3">
    <source>
        <dbReference type="ARBA" id="ARBA00022741"/>
    </source>
</evidence>
<evidence type="ECO:0000256" key="2">
    <source>
        <dbReference type="ARBA" id="ARBA00022598"/>
    </source>
</evidence>
<dbReference type="CDD" id="cd00773">
    <property type="entry name" value="HisRS-like_core"/>
    <property type="match status" value="1"/>
</dbReference>
<dbReference type="EC" id="6.1.1.21" evidence="8"/>
<evidence type="ECO:0000256" key="4">
    <source>
        <dbReference type="ARBA" id="ARBA00022840"/>
    </source>
</evidence>
<feature type="binding site" evidence="9">
    <location>
        <begin position="80"/>
        <end position="82"/>
    </location>
    <ligand>
        <name>L-histidine</name>
        <dbReference type="ChEBI" id="CHEBI:57595"/>
    </ligand>
</feature>
<comment type="similarity">
    <text evidence="1 8">Belongs to the class-II aminoacyl-tRNA synthetase family.</text>
</comment>
<keyword evidence="4 8" id="KW-0067">ATP-binding</keyword>
<evidence type="ECO:0000256" key="1">
    <source>
        <dbReference type="ARBA" id="ARBA00008226"/>
    </source>
</evidence>
<feature type="binding site" evidence="9">
    <location>
        <position position="123"/>
    </location>
    <ligand>
        <name>L-histidine</name>
        <dbReference type="ChEBI" id="CHEBI:57595"/>
    </ligand>
</feature>
<dbReference type="Gene3D" id="3.40.50.800">
    <property type="entry name" value="Anticodon-binding domain"/>
    <property type="match status" value="1"/>
</dbReference>
<dbReference type="STRING" id="1817821.A2717_02440"/>
<evidence type="ECO:0000256" key="5">
    <source>
        <dbReference type="ARBA" id="ARBA00022917"/>
    </source>
</evidence>
<dbReference type="PANTHER" id="PTHR11476">
    <property type="entry name" value="HISTIDYL-TRNA SYNTHETASE"/>
    <property type="match status" value="1"/>
</dbReference>
<gene>
    <name evidence="8" type="primary">hisS</name>
    <name evidence="11" type="ORF">A2717_02440</name>
</gene>
<keyword evidence="5 8" id="KW-0648">Protein biosynthesis</keyword>
<protein>
    <recommendedName>
        <fullName evidence="8">Histidine--tRNA ligase</fullName>
        <ecNumber evidence="8">6.1.1.21</ecNumber>
    </recommendedName>
    <alternativeName>
        <fullName evidence="8">Histidyl-tRNA synthetase</fullName>
        <shortName evidence="8">HisRS</shortName>
    </alternativeName>
</protein>
<keyword evidence="8" id="KW-0963">Cytoplasm</keyword>
<keyword evidence="2 8" id="KW-0436">Ligase</keyword>
<dbReference type="GO" id="GO:0006427">
    <property type="term" value="P:histidyl-tRNA aminoacylation"/>
    <property type="evidence" value="ECO:0007669"/>
    <property type="project" value="UniProtKB-UniRule"/>
</dbReference>
<accession>A0A1F5N9N3</accession>
<dbReference type="InterPro" id="IPR006195">
    <property type="entry name" value="aa-tRNA-synth_II"/>
</dbReference>
<sequence>MAKEIPQVLKGFRDYLPDTQIARKNIISKIESVFERFGFAPMDTPALEPYELLKGKIGEDEKLIYKFKDLGDREIALRYDLTLSLTRVVGSDPNLIKPFKRYQIANVWRAENTQRGRFREFMQCDVDIIGSKALVADAEVVATIASAFETLDIGEVVVKYNNRQIIDEVLGDEDKTIFLRTIDKMDKMGEDDVVELLKEQGIKISLDEYRSQMKDKGQVFISEFENYLKNFGVKNYVFEPTLARGLDYYTGTIFEFVLKDNPKFGSIAAGGRYDNLIGKISGKEESAVGGSIGLDRLFAALEESGKLPSVTSSEVIIFNLDEKLIPEYLKIASELRSAGINTEIYYDTAKLDKQFKYAERKNVKVAVIMGLEESKSDRVNLKDLQTKEQITVSISELINKVKSMMK</sequence>
<evidence type="ECO:0000313" key="12">
    <source>
        <dbReference type="Proteomes" id="UP000177610"/>
    </source>
</evidence>
<comment type="subcellular location">
    <subcellularLocation>
        <location evidence="8">Cytoplasm</location>
    </subcellularLocation>
</comment>
<feature type="binding site" evidence="9">
    <location>
        <position position="127"/>
    </location>
    <ligand>
        <name>L-histidine</name>
        <dbReference type="ChEBI" id="CHEBI:57595"/>
    </ligand>
</feature>
<dbReference type="CDD" id="cd00859">
    <property type="entry name" value="HisRS_anticodon"/>
    <property type="match status" value="1"/>
</dbReference>